<organism evidence="2 3">
    <name type="scientific">Tulasnella calospora MUT 4182</name>
    <dbReference type="NCBI Taxonomy" id="1051891"/>
    <lineage>
        <taxon>Eukaryota</taxon>
        <taxon>Fungi</taxon>
        <taxon>Dikarya</taxon>
        <taxon>Basidiomycota</taxon>
        <taxon>Agaricomycotina</taxon>
        <taxon>Agaricomycetes</taxon>
        <taxon>Cantharellales</taxon>
        <taxon>Tulasnellaceae</taxon>
        <taxon>Tulasnella</taxon>
    </lineage>
</organism>
<dbReference type="InterPro" id="IPR002347">
    <property type="entry name" value="SDR_fam"/>
</dbReference>
<dbReference type="GO" id="GO:0016491">
    <property type="term" value="F:oxidoreductase activity"/>
    <property type="evidence" value="ECO:0007669"/>
    <property type="project" value="UniProtKB-KW"/>
</dbReference>
<dbReference type="PANTHER" id="PTHR47534">
    <property type="entry name" value="YALI0E05731P"/>
    <property type="match status" value="1"/>
</dbReference>
<dbReference type="InterPro" id="IPR052228">
    <property type="entry name" value="Sec_Metab_Biosynth_Oxidored"/>
</dbReference>
<sequence length="306" mass="33619">MPPLSDAKALNASYTSSYRPTALFVGGTSGCGQGTAEAFARATQGHAHILICGRNREAAEKIIAVFPKHAESKYEFVECDATLMKNVVKATEEIKHRISDAGGKSKLNYLVLSQGVMTMNPFDPTSEGIDRRLALNFYSRWKFVDELIPLMENASSDGEEARVMTILAPGIAGPLDTSDLGLKKNYSSAKASKQGPAYTDNFIAEYSSRYPAISFIHIFPGWVNTPLFKNLPWYLRLILTSFSSVMARSIPDCGEYMASALLNPAYKAGGFWLSSDGSPVLKEKLHVDDQDARKQLVEHYTKEVSV</sequence>
<keyword evidence="1" id="KW-0560">Oxidoreductase</keyword>
<dbReference type="Proteomes" id="UP000054248">
    <property type="component" value="Unassembled WGS sequence"/>
</dbReference>
<evidence type="ECO:0008006" key="4">
    <source>
        <dbReference type="Google" id="ProtNLM"/>
    </source>
</evidence>
<dbReference type="InterPro" id="IPR036291">
    <property type="entry name" value="NAD(P)-bd_dom_sf"/>
</dbReference>
<dbReference type="OrthoDB" id="2898509at2759"/>
<gene>
    <name evidence="2" type="ORF">M407DRAFT_28750</name>
</gene>
<reference evidence="3" key="2">
    <citation type="submission" date="2015-01" db="EMBL/GenBank/DDBJ databases">
        <title>Evolutionary Origins and Diversification of the Mycorrhizal Mutualists.</title>
        <authorList>
            <consortium name="DOE Joint Genome Institute"/>
            <consortium name="Mycorrhizal Genomics Consortium"/>
            <person name="Kohler A."/>
            <person name="Kuo A."/>
            <person name="Nagy L.G."/>
            <person name="Floudas D."/>
            <person name="Copeland A."/>
            <person name="Barry K.W."/>
            <person name="Cichocki N."/>
            <person name="Veneault-Fourrey C."/>
            <person name="LaButti K."/>
            <person name="Lindquist E.A."/>
            <person name="Lipzen A."/>
            <person name="Lundell T."/>
            <person name="Morin E."/>
            <person name="Murat C."/>
            <person name="Riley R."/>
            <person name="Ohm R."/>
            <person name="Sun H."/>
            <person name="Tunlid A."/>
            <person name="Henrissat B."/>
            <person name="Grigoriev I.V."/>
            <person name="Hibbett D.S."/>
            <person name="Martin F."/>
        </authorList>
    </citation>
    <scope>NUCLEOTIDE SEQUENCE [LARGE SCALE GENOMIC DNA]</scope>
    <source>
        <strain evidence="3">MUT 4182</strain>
    </source>
</reference>
<evidence type="ECO:0000256" key="1">
    <source>
        <dbReference type="ARBA" id="ARBA00023002"/>
    </source>
</evidence>
<dbReference type="HOGENOM" id="CLU_044999_1_0_1"/>
<dbReference type="EMBL" id="KN823131">
    <property type="protein sequence ID" value="KIO21689.1"/>
    <property type="molecule type" value="Genomic_DNA"/>
</dbReference>
<evidence type="ECO:0000313" key="2">
    <source>
        <dbReference type="EMBL" id="KIO21689.1"/>
    </source>
</evidence>
<evidence type="ECO:0000313" key="3">
    <source>
        <dbReference type="Proteomes" id="UP000054248"/>
    </source>
</evidence>
<name>A0A0C3QBF5_9AGAM</name>
<keyword evidence="3" id="KW-1185">Reference proteome</keyword>
<accession>A0A0C3QBF5</accession>
<protein>
    <recommendedName>
        <fullName evidence="4">NAD(P)-binding protein</fullName>
    </recommendedName>
</protein>
<dbReference type="Pfam" id="PF00106">
    <property type="entry name" value="adh_short"/>
    <property type="match status" value="1"/>
</dbReference>
<dbReference type="AlphaFoldDB" id="A0A0C3QBF5"/>
<dbReference type="SUPFAM" id="SSF51735">
    <property type="entry name" value="NAD(P)-binding Rossmann-fold domains"/>
    <property type="match status" value="1"/>
</dbReference>
<proteinExistence type="predicted"/>
<dbReference type="Gene3D" id="3.40.50.720">
    <property type="entry name" value="NAD(P)-binding Rossmann-like Domain"/>
    <property type="match status" value="1"/>
</dbReference>
<dbReference type="STRING" id="1051891.A0A0C3QBF5"/>
<reference evidence="2 3" key="1">
    <citation type="submission" date="2014-04" db="EMBL/GenBank/DDBJ databases">
        <authorList>
            <consortium name="DOE Joint Genome Institute"/>
            <person name="Kuo A."/>
            <person name="Girlanda M."/>
            <person name="Perotto S."/>
            <person name="Kohler A."/>
            <person name="Nagy L.G."/>
            <person name="Floudas D."/>
            <person name="Copeland A."/>
            <person name="Barry K.W."/>
            <person name="Cichocki N."/>
            <person name="Veneault-Fourrey C."/>
            <person name="LaButti K."/>
            <person name="Lindquist E.A."/>
            <person name="Lipzen A."/>
            <person name="Lundell T."/>
            <person name="Morin E."/>
            <person name="Murat C."/>
            <person name="Sun H."/>
            <person name="Tunlid A."/>
            <person name="Henrissat B."/>
            <person name="Grigoriev I.V."/>
            <person name="Hibbett D.S."/>
            <person name="Martin F."/>
            <person name="Nordberg H.P."/>
            <person name="Cantor M.N."/>
            <person name="Hua S.X."/>
        </authorList>
    </citation>
    <scope>NUCLEOTIDE SEQUENCE [LARGE SCALE GENOMIC DNA]</scope>
    <source>
        <strain evidence="2 3">MUT 4182</strain>
    </source>
</reference>
<dbReference type="PANTHER" id="PTHR47534:SF3">
    <property type="entry name" value="ALCOHOL DEHYDROGENASE-LIKE C-TERMINAL DOMAIN-CONTAINING PROTEIN"/>
    <property type="match status" value="1"/>
</dbReference>